<evidence type="ECO:0000313" key="1">
    <source>
        <dbReference type="EMBL" id="CZE49281.1"/>
    </source>
</evidence>
<gene>
    <name evidence="1" type="ORF">ERS672216_01846</name>
</gene>
<sequence length="64" mass="7487">MQEEKDKFDAHLENMIKTLQECQEKHSLKSCFECEMLLECETRKNYVNAVYLSMSKGAEGGFDF</sequence>
<protein>
    <submittedName>
        <fullName evidence="1">Uncharacterized protein</fullName>
    </submittedName>
</protein>
<keyword evidence="2" id="KW-1185">Reference proteome</keyword>
<accession>A0A128EL52</accession>
<reference evidence="1 2" key="1">
    <citation type="submission" date="2016-02" db="EMBL/GenBank/DDBJ databases">
        <authorList>
            <consortium name="Pathogen Informatics"/>
        </authorList>
    </citation>
    <scope>NUCLEOTIDE SEQUENCE [LARGE SCALE GENOMIC DNA]</scope>
    <source>
        <strain evidence="1 2">RC20</strain>
    </source>
</reference>
<dbReference type="Proteomes" id="UP000069632">
    <property type="component" value="Unassembled WGS sequence"/>
</dbReference>
<dbReference type="EMBL" id="FIZP01000017">
    <property type="protein sequence ID" value="CZE49281.1"/>
    <property type="molecule type" value="Genomic_DNA"/>
</dbReference>
<name>A0A128EL52_9BACT</name>
<proteinExistence type="predicted"/>
<dbReference type="OrthoDB" id="5334833at2"/>
<dbReference type="AlphaFoldDB" id="A0A128EL52"/>
<evidence type="ECO:0000313" key="2">
    <source>
        <dbReference type="Proteomes" id="UP000069632"/>
    </source>
</evidence>
<dbReference type="RefSeq" id="WP_075495283.1">
    <property type="nucleotide sequence ID" value="NZ_CP053844.1"/>
</dbReference>
<organism evidence="1 2">
    <name type="scientific">Campylobacter geochelonis</name>
    <dbReference type="NCBI Taxonomy" id="1780362"/>
    <lineage>
        <taxon>Bacteria</taxon>
        <taxon>Pseudomonadati</taxon>
        <taxon>Campylobacterota</taxon>
        <taxon>Epsilonproteobacteria</taxon>
        <taxon>Campylobacterales</taxon>
        <taxon>Campylobacteraceae</taxon>
        <taxon>Campylobacter</taxon>
    </lineage>
</organism>